<sequence>MNSIALKSPLPLSALLAMALTGFIAIMTETLPAGLLPQIAADLNVSPAMAGQLVTLYAAGSLMAVIPLAALTRGWNRRTALLTAIFGFLIFNTLTTFSTNYVLTLFARWVAGAAAGLAWGLLAGYARRMVPVHQQGRALSVAMVGTPLALSVGVPLGTWMGSALGWRMAFGVMSAITLLLIVWVVRKVPDYPGQAAGERQPLRQVMMMPGVRSILMVILLWMLAHNLLYTYIVPFLRLSGLDARADQILLVFGLGALAGIGITGMLVDKYLRRTLLVSLIAFALLSLVLALSRFSPLTVTLCVALWGLTFGGAATLLQTAIADATGEHADMAQSMVVVAWNLAIASGGVTGGILLETAGIAVFPWAMQLLIVAGLIIAVCARKNGFRPGARHEEIALMPEEQKRDQSFESGEKV</sequence>
<gene>
    <name evidence="8" type="ordered locus">Rahaq_0999</name>
</gene>
<evidence type="ECO:0000313" key="8">
    <source>
        <dbReference type="EMBL" id="ADW72623.1"/>
    </source>
</evidence>
<dbReference type="Gene3D" id="1.20.1250.20">
    <property type="entry name" value="MFS general substrate transporter like domains"/>
    <property type="match status" value="1"/>
</dbReference>
<feature type="transmembrane region" description="Helical" evidence="6">
    <location>
        <begin position="334"/>
        <end position="355"/>
    </location>
</feature>
<dbReference type="InterPro" id="IPR011701">
    <property type="entry name" value="MFS"/>
</dbReference>
<feature type="transmembrane region" description="Helical" evidence="6">
    <location>
        <begin position="164"/>
        <end position="185"/>
    </location>
</feature>
<dbReference type="OrthoDB" id="2810795at2"/>
<dbReference type="PROSITE" id="PS50850">
    <property type="entry name" value="MFS"/>
    <property type="match status" value="1"/>
</dbReference>
<dbReference type="HOGENOM" id="CLU_001265_61_1_6"/>
<feature type="transmembrane region" description="Helical" evidence="6">
    <location>
        <begin position="81"/>
        <end position="103"/>
    </location>
</feature>
<feature type="transmembrane region" description="Helical" evidence="6">
    <location>
        <begin position="138"/>
        <end position="158"/>
    </location>
</feature>
<protein>
    <submittedName>
        <fullName evidence="8">Major facilitator superfamily MFS_1</fullName>
    </submittedName>
</protein>
<dbReference type="GO" id="GO:0005886">
    <property type="term" value="C:plasma membrane"/>
    <property type="evidence" value="ECO:0007669"/>
    <property type="project" value="UniProtKB-SubCell"/>
</dbReference>
<evidence type="ECO:0000256" key="3">
    <source>
        <dbReference type="ARBA" id="ARBA00022692"/>
    </source>
</evidence>
<feature type="transmembrane region" description="Helical" evidence="6">
    <location>
        <begin position="361"/>
        <end position="381"/>
    </location>
</feature>
<evidence type="ECO:0000256" key="6">
    <source>
        <dbReference type="SAM" id="Phobius"/>
    </source>
</evidence>
<feature type="transmembrane region" description="Helical" evidence="6">
    <location>
        <begin position="248"/>
        <end position="267"/>
    </location>
</feature>
<dbReference type="SUPFAM" id="SSF103473">
    <property type="entry name" value="MFS general substrate transporter"/>
    <property type="match status" value="1"/>
</dbReference>
<feature type="domain" description="Major facilitator superfamily (MFS) profile" evidence="7">
    <location>
        <begin position="14"/>
        <end position="385"/>
    </location>
</feature>
<keyword evidence="5 6" id="KW-0472">Membrane</keyword>
<dbReference type="RefSeq" id="WP_013574328.1">
    <property type="nucleotide sequence ID" value="NC_015061.1"/>
</dbReference>
<dbReference type="KEGG" id="rah:Rahaq_0999"/>
<evidence type="ECO:0000256" key="4">
    <source>
        <dbReference type="ARBA" id="ARBA00022989"/>
    </source>
</evidence>
<name>A0A0H3F6W6_RAHSY</name>
<comment type="subcellular location">
    <subcellularLocation>
        <location evidence="1">Cell membrane</location>
        <topology evidence="1">Multi-pass membrane protein</topology>
    </subcellularLocation>
</comment>
<dbReference type="InterPro" id="IPR020846">
    <property type="entry name" value="MFS_dom"/>
</dbReference>
<evidence type="ECO:0000259" key="7">
    <source>
        <dbReference type="PROSITE" id="PS50850"/>
    </source>
</evidence>
<feature type="transmembrane region" description="Helical" evidence="6">
    <location>
        <begin position="297"/>
        <end position="322"/>
    </location>
</feature>
<keyword evidence="3 6" id="KW-0812">Transmembrane</keyword>
<feature type="transmembrane region" description="Helical" evidence="6">
    <location>
        <begin position="109"/>
        <end position="126"/>
    </location>
</feature>
<feature type="transmembrane region" description="Helical" evidence="6">
    <location>
        <begin position="274"/>
        <end position="291"/>
    </location>
</feature>
<dbReference type="EMBL" id="CP002505">
    <property type="protein sequence ID" value="ADW72623.1"/>
    <property type="molecule type" value="Genomic_DNA"/>
</dbReference>
<keyword evidence="4 6" id="KW-1133">Transmembrane helix</keyword>
<organism evidence="8 9">
    <name type="scientific">Rahnella sp. (strain Y9602)</name>
    <dbReference type="NCBI Taxonomy" id="2703885"/>
    <lineage>
        <taxon>Bacteria</taxon>
        <taxon>Pseudomonadati</taxon>
        <taxon>Pseudomonadota</taxon>
        <taxon>Gammaproteobacteria</taxon>
        <taxon>Enterobacterales</taxon>
        <taxon>Yersiniaceae</taxon>
        <taxon>Rahnella</taxon>
    </lineage>
</organism>
<evidence type="ECO:0000256" key="5">
    <source>
        <dbReference type="ARBA" id="ARBA00023136"/>
    </source>
</evidence>
<proteinExistence type="predicted"/>
<evidence type="ECO:0000313" key="9">
    <source>
        <dbReference type="Proteomes" id="UP000007257"/>
    </source>
</evidence>
<dbReference type="InterPro" id="IPR050189">
    <property type="entry name" value="MFS_Efflux_Transporters"/>
</dbReference>
<keyword evidence="2" id="KW-1003">Cell membrane</keyword>
<dbReference type="AlphaFoldDB" id="A0A0H3F6W6"/>
<dbReference type="Pfam" id="PF07690">
    <property type="entry name" value="MFS_1"/>
    <property type="match status" value="1"/>
</dbReference>
<dbReference type="eggNOG" id="COG2814">
    <property type="taxonomic scope" value="Bacteria"/>
</dbReference>
<feature type="transmembrane region" description="Helical" evidence="6">
    <location>
        <begin position="49"/>
        <end position="69"/>
    </location>
</feature>
<dbReference type="Proteomes" id="UP000007257">
    <property type="component" value="Chromosome"/>
</dbReference>
<reference evidence="8 9" key="2">
    <citation type="journal article" date="2012" name="J. Bacteriol.">
        <title>Complete Genome Sequence of Rahnella sp. Strain Y9602, a Gammaproteobacterium Isolate from Metal- and Radionuclide-Contaminated Soil.</title>
        <authorList>
            <person name="Martinez R.J."/>
            <person name="Bruce D."/>
            <person name="Detter C."/>
            <person name="Goodwin L.A."/>
            <person name="Han J."/>
            <person name="Han C.S."/>
            <person name="Held B."/>
            <person name="Land M.L."/>
            <person name="Mikhailova N."/>
            <person name="Nolan M."/>
            <person name="Pennacchio L."/>
            <person name="Pitluck S."/>
            <person name="Tapia R."/>
            <person name="Woyke T."/>
            <person name="Sobecky P.A."/>
        </authorList>
    </citation>
    <scope>NUCLEOTIDE SEQUENCE [LARGE SCALE GENOMIC DNA]</scope>
    <source>
        <strain evidence="8 9">Y9602</strain>
    </source>
</reference>
<accession>A0A0H3F6W6</accession>
<evidence type="ECO:0000256" key="2">
    <source>
        <dbReference type="ARBA" id="ARBA00022475"/>
    </source>
</evidence>
<reference evidence="9" key="1">
    <citation type="submission" date="2011-01" db="EMBL/GenBank/DDBJ databases">
        <title>Complete sequence of chromosome of Rahnella sp. Y9602.</title>
        <authorList>
            <consortium name="US DOE Joint Genome Institute"/>
            <person name="Lucas S."/>
            <person name="Copeland A."/>
            <person name="Lapidus A."/>
            <person name="Cheng J.-F."/>
            <person name="Goodwin L."/>
            <person name="Pitluck S."/>
            <person name="Lu M."/>
            <person name="Detter J.C."/>
            <person name="Han C."/>
            <person name="Tapia R."/>
            <person name="Land M."/>
            <person name="Hauser L."/>
            <person name="Kyrpides N."/>
            <person name="Ivanova N."/>
            <person name="Ovchinnikova G."/>
            <person name="Pagani I."/>
            <person name="Sobecky P.A."/>
            <person name="Martinez R.J."/>
            <person name="Woyke T."/>
        </authorList>
    </citation>
    <scope>NUCLEOTIDE SEQUENCE [LARGE SCALE GENOMIC DNA]</scope>
    <source>
        <strain evidence="9">Y9602</strain>
    </source>
</reference>
<dbReference type="PANTHER" id="PTHR43124:SF3">
    <property type="entry name" value="CHLORAMPHENICOL EFFLUX PUMP RV0191"/>
    <property type="match status" value="1"/>
</dbReference>
<dbReference type="InterPro" id="IPR036259">
    <property type="entry name" value="MFS_trans_sf"/>
</dbReference>
<evidence type="ECO:0000256" key="1">
    <source>
        <dbReference type="ARBA" id="ARBA00004651"/>
    </source>
</evidence>
<feature type="transmembrane region" description="Helical" evidence="6">
    <location>
        <begin position="206"/>
        <end position="228"/>
    </location>
</feature>
<dbReference type="PANTHER" id="PTHR43124">
    <property type="entry name" value="PURINE EFFLUX PUMP PBUE"/>
    <property type="match status" value="1"/>
</dbReference>
<dbReference type="GO" id="GO:0022857">
    <property type="term" value="F:transmembrane transporter activity"/>
    <property type="evidence" value="ECO:0007669"/>
    <property type="project" value="InterPro"/>
</dbReference>
<dbReference type="CDD" id="cd17324">
    <property type="entry name" value="MFS_NepI_like"/>
    <property type="match status" value="1"/>
</dbReference>